<keyword evidence="6 9" id="KW-0238">DNA-binding</keyword>
<feature type="domain" description="Response regulatory" evidence="12">
    <location>
        <begin position="3"/>
        <end position="119"/>
    </location>
</feature>
<keyword evidence="4 9" id="KW-0902">Two-component regulatory system</keyword>
<dbReference type="SMART" id="SM00448">
    <property type="entry name" value="REC"/>
    <property type="match status" value="1"/>
</dbReference>
<keyword evidence="5 9" id="KW-0805">Transcription regulation</keyword>
<dbReference type="RefSeq" id="WP_342767081.1">
    <property type="nucleotide sequence ID" value="NZ_QJSX01000009.1"/>
</dbReference>
<keyword evidence="7 9" id="KW-0010">Activator</keyword>
<keyword evidence="3 10" id="KW-0597">Phosphoprotein</keyword>
<evidence type="ECO:0000256" key="9">
    <source>
        <dbReference type="PIRNR" id="PIRNR006171"/>
    </source>
</evidence>
<dbReference type="GO" id="GO:0003700">
    <property type="term" value="F:DNA-binding transcription factor activity"/>
    <property type="evidence" value="ECO:0007669"/>
    <property type="project" value="InterPro"/>
</dbReference>
<evidence type="ECO:0000256" key="10">
    <source>
        <dbReference type="PROSITE-ProRule" id="PRU00169"/>
    </source>
</evidence>
<feature type="compositionally biased region" description="Basic and acidic residues" evidence="11">
    <location>
        <begin position="219"/>
        <end position="228"/>
    </location>
</feature>
<keyword evidence="14" id="KW-1185">Reference proteome</keyword>
<comment type="subcellular location">
    <subcellularLocation>
        <location evidence="1 9">Cytoplasm</location>
    </subcellularLocation>
</comment>
<evidence type="ECO:0000256" key="2">
    <source>
        <dbReference type="ARBA" id="ARBA00022490"/>
    </source>
</evidence>
<dbReference type="GO" id="GO:0003677">
    <property type="term" value="F:DNA binding"/>
    <property type="evidence" value="ECO:0007669"/>
    <property type="project" value="UniProtKB-KW"/>
</dbReference>
<name>A0A318S556_9DEIO</name>
<evidence type="ECO:0000256" key="5">
    <source>
        <dbReference type="ARBA" id="ARBA00023015"/>
    </source>
</evidence>
<dbReference type="PANTHER" id="PTHR45526">
    <property type="entry name" value="TRANSCRIPTIONAL REGULATORY PROTEIN DPIA"/>
    <property type="match status" value="1"/>
</dbReference>
<dbReference type="InterPro" id="IPR024187">
    <property type="entry name" value="Sig_transdc_resp-reg_cit/mal"/>
</dbReference>
<accession>A0A318S556</accession>
<dbReference type="GO" id="GO:0005737">
    <property type="term" value="C:cytoplasm"/>
    <property type="evidence" value="ECO:0007669"/>
    <property type="project" value="UniProtKB-SubCell"/>
</dbReference>
<dbReference type="PANTHER" id="PTHR45526:SF1">
    <property type="entry name" value="TRANSCRIPTIONAL REGULATORY PROTEIN DCUR-RELATED"/>
    <property type="match status" value="1"/>
</dbReference>
<sequence length="228" mass="24951">MIRVVLVEDDLRVARVNRDLLEADPEVHVLGTATSVAEGDQLVRHLRPDLVLLDVYLPDGTGLDLLRSWRARGEVFDVLMVTAADDAGVVQSALSHGAFDYLIKPFDRSRLGDALARFRRRKALTGATFDQASLDRYLGVASAAPLPKGVDARTLERVADLLTRHPDGLSAEDVGGLVGLSRPTAWRYLEHLVGTGRARLDYQYGAGRPSKRYKAHGARNNEDSGARS</sequence>
<dbReference type="InterPro" id="IPR051271">
    <property type="entry name" value="2C-system_Tx_regulators"/>
</dbReference>
<organism evidence="13 14">
    <name type="scientific">Deinococcus yavapaiensis KR-236</name>
    <dbReference type="NCBI Taxonomy" id="694435"/>
    <lineage>
        <taxon>Bacteria</taxon>
        <taxon>Thermotogati</taxon>
        <taxon>Deinococcota</taxon>
        <taxon>Deinococci</taxon>
        <taxon>Deinococcales</taxon>
        <taxon>Deinococcaceae</taxon>
        <taxon>Deinococcus</taxon>
    </lineage>
</organism>
<dbReference type="EMBL" id="QJSX01000009">
    <property type="protein sequence ID" value="PYE53244.1"/>
    <property type="molecule type" value="Genomic_DNA"/>
</dbReference>
<protein>
    <recommendedName>
        <fullName evidence="9">Transcriptional regulatory protein</fullName>
    </recommendedName>
</protein>
<evidence type="ECO:0000256" key="1">
    <source>
        <dbReference type="ARBA" id="ARBA00004496"/>
    </source>
</evidence>
<dbReference type="InterPro" id="IPR011006">
    <property type="entry name" value="CheY-like_superfamily"/>
</dbReference>
<dbReference type="AlphaFoldDB" id="A0A318S556"/>
<evidence type="ECO:0000256" key="4">
    <source>
        <dbReference type="ARBA" id="ARBA00023012"/>
    </source>
</evidence>
<evidence type="ECO:0000256" key="11">
    <source>
        <dbReference type="SAM" id="MobiDB-lite"/>
    </source>
</evidence>
<evidence type="ECO:0000259" key="12">
    <source>
        <dbReference type="PROSITE" id="PS50110"/>
    </source>
</evidence>
<dbReference type="PIRSF" id="PIRSF006171">
    <property type="entry name" value="RR_citrat_malat"/>
    <property type="match status" value="1"/>
</dbReference>
<dbReference type="Pfam" id="PF00072">
    <property type="entry name" value="Response_reg"/>
    <property type="match status" value="1"/>
</dbReference>
<dbReference type="SUPFAM" id="SSF52172">
    <property type="entry name" value="CheY-like"/>
    <property type="match status" value="1"/>
</dbReference>
<proteinExistence type="predicted"/>
<keyword evidence="2 9" id="KW-0963">Cytoplasm</keyword>
<comment type="caution">
    <text evidence="13">The sequence shown here is derived from an EMBL/GenBank/DDBJ whole genome shotgun (WGS) entry which is preliminary data.</text>
</comment>
<keyword evidence="8 9" id="KW-0804">Transcription</keyword>
<dbReference type="Gene3D" id="3.40.50.2300">
    <property type="match status" value="1"/>
</dbReference>
<gene>
    <name evidence="13" type="ORF">DES52_10916</name>
</gene>
<evidence type="ECO:0000313" key="14">
    <source>
        <dbReference type="Proteomes" id="UP000248326"/>
    </source>
</evidence>
<dbReference type="Proteomes" id="UP000248326">
    <property type="component" value="Unassembled WGS sequence"/>
</dbReference>
<evidence type="ECO:0000256" key="7">
    <source>
        <dbReference type="ARBA" id="ARBA00023159"/>
    </source>
</evidence>
<dbReference type="GO" id="GO:0000156">
    <property type="term" value="F:phosphorelay response regulator activity"/>
    <property type="evidence" value="ECO:0007669"/>
    <property type="project" value="TreeGrafter"/>
</dbReference>
<feature type="region of interest" description="Disordered" evidence="11">
    <location>
        <begin position="209"/>
        <end position="228"/>
    </location>
</feature>
<reference evidence="13 14" key="1">
    <citation type="submission" date="2018-06" db="EMBL/GenBank/DDBJ databases">
        <title>Genomic Encyclopedia of Type Strains, Phase IV (KMG-IV): sequencing the most valuable type-strain genomes for metagenomic binning, comparative biology and taxonomic classification.</title>
        <authorList>
            <person name="Goeker M."/>
        </authorList>
    </citation>
    <scope>NUCLEOTIDE SEQUENCE [LARGE SCALE GENOMIC DNA]</scope>
    <source>
        <strain evidence="13 14">DSM 18048</strain>
    </source>
</reference>
<dbReference type="PROSITE" id="PS50110">
    <property type="entry name" value="RESPONSE_REGULATORY"/>
    <property type="match status" value="1"/>
</dbReference>
<evidence type="ECO:0000256" key="8">
    <source>
        <dbReference type="ARBA" id="ARBA00023163"/>
    </source>
</evidence>
<evidence type="ECO:0000256" key="3">
    <source>
        <dbReference type="ARBA" id="ARBA00022553"/>
    </source>
</evidence>
<evidence type="ECO:0000313" key="13">
    <source>
        <dbReference type="EMBL" id="PYE53244.1"/>
    </source>
</evidence>
<evidence type="ECO:0000256" key="6">
    <source>
        <dbReference type="ARBA" id="ARBA00023125"/>
    </source>
</evidence>
<feature type="modified residue" description="4-aspartylphosphate" evidence="10">
    <location>
        <position position="54"/>
    </location>
</feature>
<dbReference type="InterPro" id="IPR001789">
    <property type="entry name" value="Sig_transdc_resp-reg_receiver"/>
</dbReference>